<evidence type="ECO:0000256" key="6">
    <source>
        <dbReference type="ARBA" id="ARBA00049348"/>
    </source>
</evidence>
<dbReference type="PANTHER" id="PTHR10815">
    <property type="entry name" value="METHYLATED-DNA--PROTEIN-CYSTEINE METHYLTRANSFERASE"/>
    <property type="match status" value="1"/>
</dbReference>
<keyword evidence="9" id="KW-1185">Reference proteome</keyword>
<dbReference type="AlphaFoldDB" id="A0A1W6SNH5"/>
<keyword evidence="4" id="KW-0227">DNA damage</keyword>
<dbReference type="Gene3D" id="1.10.10.10">
    <property type="entry name" value="Winged helix-like DNA-binding domain superfamily/Winged helix DNA-binding domain"/>
    <property type="match status" value="1"/>
</dbReference>
<dbReference type="InterPro" id="IPR036631">
    <property type="entry name" value="MGMT_N_sf"/>
</dbReference>
<comment type="catalytic activity">
    <reaction evidence="6">
        <text>a 6-O-methyl-2'-deoxyguanosine in DNA + L-cysteinyl-[protein] = S-methyl-L-cysteinyl-[protein] + a 2'-deoxyguanosine in DNA</text>
        <dbReference type="Rhea" id="RHEA:24000"/>
        <dbReference type="Rhea" id="RHEA-COMP:10131"/>
        <dbReference type="Rhea" id="RHEA-COMP:10132"/>
        <dbReference type="Rhea" id="RHEA-COMP:11367"/>
        <dbReference type="Rhea" id="RHEA-COMP:11368"/>
        <dbReference type="ChEBI" id="CHEBI:29950"/>
        <dbReference type="ChEBI" id="CHEBI:82612"/>
        <dbReference type="ChEBI" id="CHEBI:85445"/>
        <dbReference type="ChEBI" id="CHEBI:85448"/>
        <dbReference type="EC" id="2.1.1.63"/>
    </reaction>
</comment>
<dbReference type="GO" id="GO:0003908">
    <property type="term" value="F:methylated-DNA-[protein]-cysteine S-methyltransferase activity"/>
    <property type="evidence" value="ECO:0007669"/>
    <property type="project" value="UniProtKB-EC"/>
</dbReference>
<dbReference type="InterPro" id="IPR001497">
    <property type="entry name" value="MethylDNA_cys_MeTrfase_AS"/>
</dbReference>
<dbReference type="InterPro" id="IPR036217">
    <property type="entry name" value="MethylDNA_cys_MeTrfase_DNAb"/>
</dbReference>
<evidence type="ECO:0000313" key="9">
    <source>
        <dbReference type="Proteomes" id="UP000012179"/>
    </source>
</evidence>
<dbReference type="OrthoDB" id="9802228at2"/>
<dbReference type="EMBL" id="CP021106">
    <property type="protein sequence ID" value="ARO87347.1"/>
    <property type="molecule type" value="Genomic_DNA"/>
</dbReference>
<dbReference type="Pfam" id="PF01035">
    <property type="entry name" value="DNA_binding_1"/>
    <property type="match status" value="1"/>
</dbReference>
<dbReference type="InterPro" id="IPR014048">
    <property type="entry name" value="MethylDNA_cys_MeTrfase_DNA-bd"/>
</dbReference>
<keyword evidence="3 8" id="KW-0808">Transferase</keyword>
<dbReference type="GO" id="GO:0032259">
    <property type="term" value="P:methylation"/>
    <property type="evidence" value="ECO:0007669"/>
    <property type="project" value="UniProtKB-KW"/>
</dbReference>
<dbReference type="CDD" id="cd06445">
    <property type="entry name" value="ATase"/>
    <property type="match status" value="1"/>
</dbReference>
<protein>
    <submittedName>
        <fullName evidence="8">Cysteine methyltransferase</fullName>
    </submittedName>
</protein>
<dbReference type="eggNOG" id="COG0350">
    <property type="taxonomic scope" value="Bacteria"/>
</dbReference>
<gene>
    <name evidence="8" type="ORF">EBAPG3_005935</name>
</gene>
<comment type="catalytic activity">
    <reaction evidence="1">
        <text>a 4-O-methyl-thymidine in DNA + L-cysteinyl-[protein] = a thymidine in DNA + S-methyl-L-cysteinyl-[protein]</text>
        <dbReference type="Rhea" id="RHEA:53428"/>
        <dbReference type="Rhea" id="RHEA-COMP:10131"/>
        <dbReference type="Rhea" id="RHEA-COMP:10132"/>
        <dbReference type="Rhea" id="RHEA-COMP:13555"/>
        <dbReference type="Rhea" id="RHEA-COMP:13556"/>
        <dbReference type="ChEBI" id="CHEBI:29950"/>
        <dbReference type="ChEBI" id="CHEBI:82612"/>
        <dbReference type="ChEBI" id="CHEBI:137386"/>
        <dbReference type="ChEBI" id="CHEBI:137387"/>
        <dbReference type="EC" id="2.1.1.63"/>
    </reaction>
</comment>
<accession>A0A1W6SNH5</accession>
<proteinExistence type="predicted"/>
<dbReference type="RefSeq" id="WP_051049041.1">
    <property type="nucleotide sequence ID" value="NZ_CP021106.3"/>
</dbReference>
<evidence type="ECO:0000256" key="2">
    <source>
        <dbReference type="ARBA" id="ARBA00022603"/>
    </source>
</evidence>
<organism evidence="8 9">
    <name type="scientific">Nitrosospira lacus</name>
    <dbReference type="NCBI Taxonomy" id="1288494"/>
    <lineage>
        <taxon>Bacteria</taxon>
        <taxon>Pseudomonadati</taxon>
        <taxon>Pseudomonadota</taxon>
        <taxon>Betaproteobacteria</taxon>
        <taxon>Nitrosomonadales</taxon>
        <taxon>Nitrosomonadaceae</taxon>
        <taxon>Nitrosospira</taxon>
    </lineage>
</organism>
<keyword evidence="2 8" id="KW-0489">Methyltransferase</keyword>
<feature type="domain" description="Methylated-DNA-[protein]-cysteine S-methyltransferase DNA binding" evidence="7">
    <location>
        <begin position="86"/>
        <end position="166"/>
    </location>
</feature>
<evidence type="ECO:0000259" key="7">
    <source>
        <dbReference type="Pfam" id="PF01035"/>
    </source>
</evidence>
<dbReference type="SUPFAM" id="SSF53155">
    <property type="entry name" value="Methylated DNA-protein cysteine methyltransferase domain"/>
    <property type="match status" value="1"/>
</dbReference>
<dbReference type="PANTHER" id="PTHR10815:SF13">
    <property type="entry name" value="METHYLATED-DNA--PROTEIN-CYSTEINE METHYLTRANSFERASE"/>
    <property type="match status" value="1"/>
</dbReference>
<dbReference type="Proteomes" id="UP000012179">
    <property type="component" value="Chromosome"/>
</dbReference>
<dbReference type="NCBIfam" id="TIGR00589">
    <property type="entry name" value="ogt"/>
    <property type="match status" value="1"/>
</dbReference>
<evidence type="ECO:0000313" key="8">
    <source>
        <dbReference type="EMBL" id="ARO87347.1"/>
    </source>
</evidence>
<dbReference type="PROSITE" id="PS00374">
    <property type="entry name" value="MGMT"/>
    <property type="match status" value="1"/>
</dbReference>
<sequence length="167" mass="18229">MNKPKTGLRVKSVEDYEAKLATPFAVLGIRIEEDWLTDIEYLPLDTPPLMPQTSLAEEVCNQLQAYLADSGFVFDLSLHIGGTIHQRRVWSAIQDIPSGATRSYADIATQLHSAPRAVGQACGANRLPIVIPCHRVIAKSGGLGGFMNASDGVPLAIKRWLLQHERG</sequence>
<dbReference type="InterPro" id="IPR036388">
    <property type="entry name" value="WH-like_DNA-bd_sf"/>
</dbReference>
<keyword evidence="5" id="KW-0234">DNA repair</keyword>
<name>A0A1W6SNH5_9PROT</name>
<reference evidence="8 9" key="1">
    <citation type="journal article" date="2015" name="Int. J. Syst. Evol. Microbiol.">
        <title>Nitrosospira lacus sp. nov., a psychrotolerant, ammonia-oxidizing bacterium from sandy lake sediment.</title>
        <authorList>
            <person name="Urakawa H."/>
            <person name="Garcia J.C."/>
            <person name="Nielsen J.L."/>
            <person name="Le V.Q."/>
            <person name="Kozlowski J.A."/>
            <person name="Stein L.Y."/>
            <person name="Lim C.K."/>
            <person name="Pommerening-Roser A."/>
            <person name="Martens-Habbena W."/>
            <person name="Stahl D.A."/>
            <person name="Klotz M.G."/>
        </authorList>
    </citation>
    <scope>NUCLEOTIDE SEQUENCE [LARGE SCALE GENOMIC DNA]</scope>
    <source>
        <strain evidence="8 9">APG3</strain>
    </source>
</reference>
<evidence type="ECO:0000256" key="1">
    <source>
        <dbReference type="ARBA" id="ARBA00001286"/>
    </source>
</evidence>
<dbReference type="KEGG" id="nlc:EBAPG3_005935"/>
<dbReference type="GO" id="GO:0006281">
    <property type="term" value="P:DNA repair"/>
    <property type="evidence" value="ECO:0007669"/>
    <property type="project" value="UniProtKB-KW"/>
</dbReference>
<evidence type="ECO:0000256" key="4">
    <source>
        <dbReference type="ARBA" id="ARBA00022763"/>
    </source>
</evidence>
<evidence type="ECO:0000256" key="5">
    <source>
        <dbReference type="ARBA" id="ARBA00023204"/>
    </source>
</evidence>
<evidence type="ECO:0000256" key="3">
    <source>
        <dbReference type="ARBA" id="ARBA00022679"/>
    </source>
</evidence>
<dbReference type="SUPFAM" id="SSF46767">
    <property type="entry name" value="Methylated DNA-protein cysteine methyltransferase, C-terminal domain"/>
    <property type="match status" value="1"/>
</dbReference>